<dbReference type="AlphaFoldDB" id="D3B9Z1"/>
<dbReference type="EMBL" id="ADBJ01000025">
    <property type="protein sequence ID" value="EFA81378.1"/>
    <property type="molecule type" value="Genomic_DNA"/>
</dbReference>
<keyword evidence="2" id="KW-1185">Reference proteome</keyword>
<dbReference type="Pfam" id="PF05725">
    <property type="entry name" value="FNIP"/>
    <property type="match status" value="2"/>
</dbReference>
<dbReference type="RefSeq" id="XP_020433496.1">
    <property type="nucleotide sequence ID" value="XM_020576247.1"/>
</dbReference>
<proteinExistence type="predicted"/>
<accession>D3B9Z1</accession>
<evidence type="ECO:0000313" key="2">
    <source>
        <dbReference type="Proteomes" id="UP000001396"/>
    </source>
</evidence>
<name>D3B9Z1_HETP5</name>
<dbReference type="Proteomes" id="UP000001396">
    <property type="component" value="Unassembled WGS sequence"/>
</dbReference>
<protein>
    <submittedName>
        <fullName evidence="1">Uncharacterized protein</fullName>
    </submittedName>
</protein>
<organism evidence="1 2">
    <name type="scientific">Heterostelium pallidum (strain ATCC 26659 / Pp 5 / PN500)</name>
    <name type="common">Cellular slime mold</name>
    <name type="synonym">Polysphondylium pallidum</name>
    <dbReference type="NCBI Taxonomy" id="670386"/>
    <lineage>
        <taxon>Eukaryota</taxon>
        <taxon>Amoebozoa</taxon>
        <taxon>Evosea</taxon>
        <taxon>Eumycetozoa</taxon>
        <taxon>Dictyostelia</taxon>
        <taxon>Acytosteliales</taxon>
        <taxon>Acytosteliaceae</taxon>
        <taxon>Heterostelium</taxon>
    </lineage>
</organism>
<reference evidence="1 2" key="1">
    <citation type="journal article" date="2011" name="Genome Res.">
        <title>Phylogeny-wide analysis of social amoeba genomes highlights ancient origins for complex intercellular communication.</title>
        <authorList>
            <person name="Heidel A.J."/>
            <person name="Lawal H.M."/>
            <person name="Felder M."/>
            <person name="Schilde C."/>
            <person name="Helps N.R."/>
            <person name="Tunggal B."/>
            <person name="Rivero F."/>
            <person name="John U."/>
            <person name="Schleicher M."/>
            <person name="Eichinger L."/>
            <person name="Platzer M."/>
            <person name="Noegel A.A."/>
            <person name="Schaap P."/>
            <person name="Gloeckner G."/>
        </authorList>
    </citation>
    <scope>NUCLEOTIDE SEQUENCE [LARGE SCALE GENOMIC DNA]</scope>
    <source>
        <strain evidence="2">ATCC 26659 / Pp 5 / PN500</strain>
    </source>
</reference>
<dbReference type="PANTHER" id="PTHR32134">
    <property type="entry name" value="FNIP REPEAT-CONTAINING PROTEIN"/>
    <property type="match status" value="1"/>
</dbReference>
<dbReference type="InParanoid" id="D3B9Z1"/>
<evidence type="ECO:0000313" key="1">
    <source>
        <dbReference type="EMBL" id="EFA81378.1"/>
    </source>
</evidence>
<dbReference type="InterPro" id="IPR051251">
    <property type="entry name" value="STK_FNIP-Repeat"/>
</dbReference>
<dbReference type="InterPro" id="IPR008615">
    <property type="entry name" value="FNIP"/>
</dbReference>
<dbReference type="SUPFAM" id="SSF52058">
    <property type="entry name" value="L domain-like"/>
    <property type="match status" value="1"/>
</dbReference>
<dbReference type="PANTHER" id="PTHR32134:SF169">
    <property type="entry name" value="FNIP REPEAT-CONTAINING PROTEIN-RELATED"/>
    <property type="match status" value="1"/>
</dbReference>
<sequence length="302" mass="35285">MKSYLNIINESYDSIRKQKSGIKPKTVQYESEDWESWRDEHEQSKEFKELSNERSPVTTDPRHLSAAQGLQLNLQFYDGKQGARRRVTPTLITNDVTSLAFSRYYNHPILPGTLPTQLRFLLLDAYFNFPLRPHVLPCHLTELNLGDSFNMPLEKDVLPQSLMILTLGNAFNKPLCNLPSQLKKLTLGSFFCSKLKLPDSLIKLDISGLSNLERLEYSEQHINTRLMIRLNRYNQTYKVVVQLKQRYKENPQELPVKPQREYQHIYDYLVIDNQLNGGYITTEKSIKQFDPIKSIVKSSYYY</sequence>
<comment type="caution">
    <text evidence="1">The sequence shown here is derived from an EMBL/GenBank/DDBJ whole genome shotgun (WGS) entry which is preliminary data.</text>
</comment>
<dbReference type="GeneID" id="31360847"/>
<gene>
    <name evidence="1" type="ORF">PPL_05362</name>
</gene>